<protein>
    <submittedName>
        <fullName evidence="1">Uncharacterized protein</fullName>
    </submittedName>
</protein>
<dbReference type="EMBL" id="PNJD01000004">
    <property type="protein sequence ID" value="PMP98214.1"/>
    <property type="molecule type" value="Genomic_DNA"/>
</dbReference>
<accession>A0A2N7QGW5</accession>
<evidence type="ECO:0000313" key="1">
    <source>
        <dbReference type="EMBL" id="PMP98214.1"/>
    </source>
</evidence>
<reference evidence="1 2" key="1">
    <citation type="submission" date="2018-01" db="EMBL/GenBank/DDBJ databases">
        <title>Metagenomic assembled genomes from two thermal pools in the Uzon Caldera, Kamchatka, Russia.</title>
        <authorList>
            <person name="Wilkins L."/>
            <person name="Ettinger C."/>
        </authorList>
    </citation>
    <scope>NUCLEOTIDE SEQUENCE [LARGE SCALE GENOMIC DNA]</scope>
    <source>
        <strain evidence="1">ARK-04</strain>
    </source>
</reference>
<proteinExistence type="predicted"/>
<name>A0A2N7QGW5_9BACT</name>
<gene>
    <name evidence="1" type="ORF">C0169_00045</name>
</gene>
<dbReference type="AlphaFoldDB" id="A0A2N7QGW5"/>
<comment type="caution">
    <text evidence="1">The sequence shown here is derived from an EMBL/GenBank/DDBJ whole genome shotgun (WGS) entry which is preliminary data.</text>
</comment>
<sequence>MKLTIKILPNIKDKIPQDKIKDIIELLSNLLSKIDKSNLTEDDKEIKEIKEILSNLKKYLEEKMQQKSIP</sequence>
<dbReference type="Proteomes" id="UP000235619">
    <property type="component" value="Unassembled WGS sequence"/>
</dbReference>
<organism evidence="1 2">
    <name type="scientific">Thermodesulfobacterium geofontis</name>
    <dbReference type="NCBI Taxonomy" id="1295609"/>
    <lineage>
        <taxon>Bacteria</taxon>
        <taxon>Pseudomonadati</taxon>
        <taxon>Thermodesulfobacteriota</taxon>
        <taxon>Thermodesulfobacteria</taxon>
        <taxon>Thermodesulfobacteriales</taxon>
        <taxon>Thermodesulfobacteriaceae</taxon>
        <taxon>Thermodesulfobacterium</taxon>
    </lineage>
</organism>
<evidence type="ECO:0000313" key="2">
    <source>
        <dbReference type="Proteomes" id="UP000235619"/>
    </source>
</evidence>